<organism evidence="1 2">
    <name type="scientific">Paramecium pentaurelia</name>
    <dbReference type="NCBI Taxonomy" id="43138"/>
    <lineage>
        <taxon>Eukaryota</taxon>
        <taxon>Sar</taxon>
        <taxon>Alveolata</taxon>
        <taxon>Ciliophora</taxon>
        <taxon>Intramacronucleata</taxon>
        <taxon>Oligohymenophorea</taxon>
        <taxon>Peniculida</taxon>
        <taxon>Parameciidae</taxon>
        <taxon>Paramecium</taxon>
    </lineage>
</organism>
<keyword evidence="2" id="KW-1185">Reference proteome</keyword>
<proteinExistence type="predicted"/>
<protein>
    <submittedName>
        <fullName evidence="1">Uncharacterized protein</fullName>
    </submittedName>
</protein>
<accession>A0A8S1VDM9</accession>
<reference evidence="1" key="1">
    <citation type="submission" date="2021-01" db="EMBL/GenBank/DDBJ databases">
        <authorList>
            <consortium name="Genoscope - CEA"/>
            <person name="William W."/>
        </authorList>
    </citation>
    <scope>NUCLEOTIDE SEQUENCE</scope>
</reference>
<dbReference type="EMBL" id="CAJJDO010000061">
    <property type="protein sequence ID" value="CAD8174593.1"/>
    <property type="molecule type" value="Genomic_DNA"/>
</dbReference>
<comment type="caution">
    <text evidence="1">The sequence shown here is derived from an EMBL/GenBank/DDBJ whole genome shotgun (WGS) entry which is preliminary data.</text>
</comment>
<evidence type="ECO:0000313" key="2">
    <source>
        <dbReference type="Proteomes" id="UP000689195"/>
    </source>
</evidence>
<name>A0A8S1VDM9_9CILI</name>
<gene>
    <name evidence="1" type="ORF">PPENT_87.1.T0610183</name>
</gene>
<sequence>MLSPLIISTLIETTITEGIFSTCIACIFSMKIKTRLNSIQSISMDTMFSLLTQKNGFQETKKLYLNIQMYHKFHINNIMGLLLYYI</sequence>
<evidence type="ECO:0000313" key="1">
    <source>
        <dbReference type="EMBL" id="CAD8174593.1"/>
    </source>
</evidence>
<dbReference type="Proteomes" id="UP000689195">
    <property type="component" value="Unassembled WGS sequence"/>
</dbReference>
<dbReference type="AlphaFoldDB" id="A0A8S1VDM9"/>